<comment type="caution">
    <text evidence="5">The sequence shown here is derived from an EMBL/GenBank/DDBJ whole genome shotgun (WGS) entry which is preliminary data.</text>
</comment>
<dbReference type="AlphaFoldDB" id="A0A418WCM0"/>
<dbReference type="Proteomes" id="UP000284605">
    <property type="component" value="Unassembled WGS sequence"/>
</dbReference>
<dbReference type="PANTHER" id="PTHR30469">
    <property type="entry name" value="MULTIDRUG RESISTANCE PROTEIN MDTA"/>
    <property type="match status" value="1"/>
</dbReference>
<evidence type="ECO:0000256" key="2">
    <source>
        <dbReference type="SAM" id="Coils"/>
    </source>
</evidence>
<dbReference type="InterPro" id="IPR058792">
    <property type="entry name" value="Beta-barrel_RND_2"/>
</dbReference>
<protein>
    <submittedName>
        <fullName evidence="5">Efflux RND transporter periplasmic adaptor subunit</fullName>
    </submittedName>
</protein>
<keyword evidence="2" id="KW-0175">Coiled coil</keyword>
<evidence type="ECO:0000313" key="5">
    <source>
        <dbReference type="EMBL" id="RJF87744.1"/>
    </source>
</evidence>
<dbReference type="InterPro" id="IPR006143">
    <property type="entry name" value="RND_pump_MFP"/>
</dbReference>
<evidence type="ECO:0000256" key="3">
    <source>
        <dbReference type="SAM" id="MobiDB-lite"/>
    </source>
</evidence>
<dbReference type="Gene3D" id="2.40.30.170">
    <property type="match status" value="1"/>
</dbReference>
<dbReference type="PANTHER" id="PTHR30469:SF29">
    <property type="entry name" value="BLR2860 PROTEIN"/>
    <property type="match status" value="1"/>
</dbReference>
<dbReference type="NCBIfam" id="TIGR01730">
    <property type="entry name" value="RND_mfp"/>
    <property type="match status" value="1"/>
</dbReference>
<name>A0A418WCM0_9PROT</name>
<feature type="coiled-coil region" evidence="2">
    <location>
        <begin position="209"/>
        <end position="236"/>
    </location>
</feature>
<feature type="compositionally biased region" description="Basic and acidic residues" evidence="3">
    <location>
        <begin position="1"/>
        <end position="23"/>
    </location>
</feature>
<dbReference type="Pfam" id="PF25954">
    <property type="entry name" value="Beta-barrel_RND_2"/>
    <property type="match status" value="1"/>
</dbReference>
<feature type="domain" description="CusB-like beta-barrel" evidence="4">
    <location>
        <begin position="276"/>
        <end position="343"/>
    </location>
</feature>
<dbReference type="GO" id="GO:0015562">
    <property type="term" value="F:efflux transmembrane transporter activity"/>
    <property type="evidence" value="ECO:0007669"/>
    <property type="project" value="TreeGrafter"/>
</dbReference>
<dbReference type="GO" id="GO:1990281">
    <property type="term" value="C:efflux pump complex"/>
    <property type="evidence" value="ECO:0007669"/>
    <property type="project" value="TreeGrafter"/>
</dbReference>
<dbReference type="EMBL" id="QYUK01000011">
    <property type="protein sequence ID" value="RJF87744.1"/>
    <property type="molecule type" value="Genomic_DNA"/>
</dbReference>
<keyword evidence="6" id="KW-1185">Reference proteome</keyword>
<evidence type="ECO:0000256" key="1">
    <source>
        <dbReference type="ARBA" id="ARBA00009477"/>
    </source>
</evidence>
<evidence type="ECO:0000259" key="4">
    <source>
        <dbReference type="Pfam" id="PF25954"/>
    </source>
</evidence>
<dbReference type="SUPFAM" id="SSF111369">
    <property type="entry name" value="HlyD-like secretion proteins"/>
    <property type="match status" value="1"/>
</dbReference>
<accession>A0A418WCM0</accession>
<reference evidence="5 6" key="1">
    <citation type="submission" date="2018-09" db="EMBL/GenBank/DDBJ databases">
        <authorList>
            <person name="Zhu H."/>
        </authorList>
    </citation>
    <scope>NUCLEOTIDE SEQUENCE [LARGE SCALE GENOMIC DNA]</scope>
    <source>
        <strain evidence="5 6">K1W22B-8</strain>
    </source>
</reference>
<sequence length="426" mass="45332">MPQGDRFPERDRAIAPHPNPEHAVHHRPGPGHHQGGDRLHGSQPPPDRRHHPGAPWRCDGLGVPTMRKSYLIAAGLAAAMSLWLASGSLPVESAKATPESERAQAAPARLPAVRVRKIAAETYTGTVIVRGRTEALRMVSLKAEVAGQVGEILVQRGSAVKAGEVICRLSVRDRQTALVEAQAELRQREVEYNAAARLQDSGYGTRNKLAEAQANLDAARSRVKRVTLELADTEIKAPFDGVIEDTPAKEGDVMGPGSDTACAIIVDVNPMLIVGQVAEREVDEITLGSPAAARLITGQTVEGKVRFIGSNADPQTRTFRVEVEVANADAALKSGVTTEIRLPTSPLPAHHVSPAILNLNPNGVIGLKTVDAENVVAFQPVQIIGSDDAGVWITGLPDKVTVITVGQDYVNPGQKVEASFEDGQTS</sequence>
<organism evidence="5 6">
    <name type="scientific">Oleomonas cavernae</name>
    <dbReference type="NCBI Taxonomy" id="2320859"/>
    <lineage>
        <taxon>Bacteria</taxon>
        <taxon>Pseudomonadati</taxon>
        <taxon>Pseudomonadota</taxon>
        <taxon>Alphaproteobacteria</taxon>
        <taxon>Acetobacterales</taxon>
        <taxon>Acetobacteraceae</taxon>
        <taxon>Oleomonas</taxon>
    </lineage>
</organism>
<feature type="region of interest" description="Disordered" evidence="3">
    <location>
        <begin position="1"/>
        <end position="56"/>
    </location>
</feature>
<gene>
    <name evidence="5" type="ORF">D3874_12515</name>
</gene>
<proteinExistence type="inferred from homology"/>
<dbReference type="Gene3D" id="2.40.50.100">
    <property type="match status" value="1"/>
</dbReference>
<comment type="similarity">
    <text evidence="1">Belongs to the membrane fusion protein (MFP) (TC 8.A.1) family.</text>
</comment>
<evidence type="ECO:0000313" key="6">
    <source>
        <dbReference type="Proteomes" id="UP000284605"/>
    </source>
</evidence>
<dbReference type="Gene3D" id="1.10.287.470">
    <property type="entry name" value="Helix hairpin bin"/>
    <property type="match status" value="1"/>
</dbReference>